<dbReference type="InterPro" id="IPR011990">
    <property type="entry name" value="TPR-like_helical_dom_sf"/>
</dbReference>
<dbReference type="Proteomes" id="UP000216345">
    <property type="component" value="Unassembled WGS sequence"/>
</dbReference>
<dbReference type="InterPro" id="IPR040239">
    <property type="entry name" value="HcpB-like"/>
</dbReference>
<dbReference type="SUPFAM" id="SSF81901">
    <property type="entry name" value="HCP-like"/>
    <property type="match status" value="1"/>
</dbReference>
<dbReference type="PANTHER" id="PTHR13891:SF1">
    <property type="entry name" value="CYTOCHROME C OXIDASE ASSEMBLY FACTOR 7"/>
    <property type="match status" value="1"/>
</dbReference>
<organism evidence="1 2">
    <name type="scientific">Brucella rhizosphaerae</name>
    <dbReference type="NCBI Taxonomy" id="571254"/>
    <lineage>
        <taxon>Bacteria</taxon>
        <taxon>Pseudomonadati</taxon>
        <taxon>Pseudomonadota</taxon>
        <taxon>Alphaproteobacteria</taxon>
        <taxon>Hyphomicrobiales</taxon>
        <taxon>Brucellaceae</taxon>
        <taxon>Brucella/Ochrobactrum group</taxon>
        <taxon>Brucella</taxon>
    </lineage>
</organism>
<keyword evidence="2" id="KW-1185">Reference proteome</keyword>
<dbReference type="Gene3D" id="1.25.40.10">
    <property type="entry name" value="Tetratricopeptide repeat domain"/>
    <property type="match status" value="1"/>
</dbReference>
<proteinExistence type="predicted"/>
<name>A0A256FSC8_9HYPH</name>
<evidence type="ECO:0000313" key="1">
    <source>
        <dbReference type="EMBL" id="OYR17782.1"/>
    </source>
</evidence>
<protein>
    <recommendedName>
        <fullName evidence="3">Sel1 repeat family protein</fullName>
    </recommendedName>
</protein>
<dbReference type="AlphaFoldDB" id="A0A256FSC8"/>
<dbReference type="PANTHER" id="PTHR13891">
    <property type="entry name" value="CYTOCHROME C OXIDASE ASSEMBLY FACTOR 7"/>
    <property type="match status" value="1"/>
</dbReference>
<gene>
    <name evidence="1" type="ORF">CEV32_3552</name>
</gene>
<evidence type="ECO:0000313" key="2">
    <source>
        <dbReference type="Proteomes" id="UP000216345"/>
    </source>
</evidence>
<evidence type="ECO:0008006" key="3">
    <source>
        <dbReference type="Google" id="ProtNLM"/>
    </source>
</evidence>
<comment type="caution">
    <text evidence="1">The sequence shown here is derived from an EMBL/GenBank/DDBJ whole genome shotgun (WGS) entry which is preliminary data.</text>
</comment>
<sequence length="912" mass="98133">MVSGSLIKNGIVFLSASLLAVLTISGPVRSDGLQPHQPLGIRHVCAPAQVSASPGKSAQHSLSSRDEIQLEDITFGSDNKPYFAVNYATGTGLQRATGFLPIDQVFNFCDFEKRAVNGQSFLAPPNTCHLIAVETSSVAALNKEASALEKFRASMAAYRMSNGNYALSLGLLNTRASEAILRQADGIPTTSQCSTGAEFAEAMLKAENTFSEGESGRFASDAERLAAAHDLMRKGVQTTDAAVLKQACDLGASEACSRYAEVIYDADDPNGTLPATVTHYALMGCMGGNVLGCKLAINRAENTLENAQFRAVDGGTRNPDDLVVLELAKPGCDARQAVSCILLARGTAPYKTPTLIQAASNFAAMLIACRTSITWACEELEDTFAQVVQARKGYASATADENYALGSFVEEFCTPGPAKPNVPQCKPGYLKYRDFLQTTKISATGDTRIEKAKSFLERGCTAGDPSACAAQTRLGDHWPAEARSRAAARANDLCAHQSEKDSVCDGLAAALDPELSGAKPAQREIYGALVAKCMTDRTSDGPQACSAAVTAYKSLEEDNQPSRIEVMLSEACKGENVNGCQALASLIAEKSQNRSPDNEDKEALLSALRTGCRFDDSPASTCLTLADTLASSGDNANAADVYARTCEYQIKNAVRRPRDVSICYNAAKFALAQKIQYADALRWSEFACGAEDLGLSPYACKLAGNIHASGLGVEPNPQEAVIAYQSGCFHSFVKTTDGEACIKYGNILLDTLNHLGETGAPKLILPGNMYDDTQNPIGIGSEASRAYDMGCMDNIKQACQLNRKLLDDWSNGRYPHNRVRCRVQDDRGSVSSDKICREFPFYQAAGQLKEQRHQVRLEVYVWPDGDRTVVYQKDGTWLLNEVITDGVRSDSATNCWLNPISKRSFCVETLEQ</sequence>
<accession>A0A256FSC8</accession>
<dbReference type="EMBL" id="NNRK01000017">
    <property type="protein sequence ID" value="OYR17782.1"/>
    <property type="molecule type" value="Genomic_DNA"/>
</dbReference>
<reference evidence="1 2" key="1">
    <citation type="submission" date="2017-07" db="EMBL/GenBank/DDBJ databases">
        <title>Phylogenetic study on the rhizospheric bacterium Ochrobactrum sp. A44.</title>
        <authorList>
            <person name="Krzyzanowska D.M."/>
            <person name="Ossowicki A."/>
            <person name="Rajewska M."/>
            <person name="Maciag T."/>
            <person name="Kaczynski Z."/>
            <person name="Czerwicka M."/>
            <person name="Jafra S."/>
        </authorList>
    </citation>
    <scope>NUCLEOTIDE SEQUENCE [LARGE SCALE GENOMIC DNA]</scope>
    <source>
        <strain evidence="1 2">PR17</strain>
    </source>
</reference>